<feature type="non-terminal residue" evidence="1">
    <location>
        <position position="1"/>
    </location>
</feature>
<feature type="non-terminal residue" evidence="1">
    <location>
        <position position="167"/>
    </location>
</feature>
<sequence length="167" mass="18915">PFPSAPDASSLPAELVATVQSRPDLFKVVTPIHVDIFENLLQRHPNTALVKSVCRGLREGFWPWATIPPEYPITHDIAQDLFNDPDEAKFFTEKIAEERSLGRISQPFGTELMPGTYNMPVFIISQNGKYRIVDNHSSGGFSLNSMIPKDERHMRMDGIQKLGFYLR</sequence>
<protein>
    <submittedName>
        <fullName evidence="1">Uncharacterized protein</fullName>
    </submittedName>
</protein>
<keyword evidence="2" id="KW-1185">Reference proteome</keyword>
<dbReference type="STRING" id="50990.A0A4Y7QL31"/>
<dbReference type="Proteomes" id="UP000294933">
    <property type="component" value="Unassembled WGS sequence"/>
</dbReference>
<evidence type="ECO:0000313" key="2">
    <source>
        <dbReference type="Proteomes" id="UP000294933"/>
    </source>
</evidence>
<evidence type="ECO:0000313" key="1">
    <source>
        <dbReference type="EMBL" id="TDL27792.1"/>
    </source>
</evidence>
<proteinExistence type="predicted"/>
<dbReference type="OrthoDB" id="3254233at2759"/>
<gene>
    <name evidence="1" type="ORF">BD410DRAFT_691137</name>
</gene>
<dbReference type="EMBL" id="ML170158">
    <property type="protein sequence ID" value="TDL27792.1"/>
    <property type="molecule type" value="Genomic_DNA"/>
</dbReference>
<organism evidence="1 2">
    <name type="scientific">Rickenella mellea</name>
    <dbReference type="NCBI Taxonomy" id="50990"/>
    <lineage>
        <taxon>Eukaryota</taxon>
        <taxon>Fungi</taxon>
        <taxon>Dikarya</taxon>
        <taxon>Basidiomycota</taxon>
        <taxon>Agaricomycotina</taxon>
        <taxon>Agaricomycetes</taxon>
        <taxon>Hymenochaetales</taxon>
        <taxon>Rickenellaceae</taxon>
        <taxon>Rickenella</taxon>
    </lineage>
</organism>
<accession>A0A4Y7QL31</accession>
<reference evidence="1 2" key="1">
    <citation type="submission" date="2018-06" db="EMBL/GenBank/DDBJ databases">
        <title>A transcriptomic atlas of mushroom development highlights an independent origin of complex multicellularity.</title>
        <authorList>
            <consortium name="DOE Joint Genome Institute"/>
            <person name="Krizsan K."/>
            <person name="Almasi E."/>
            <person name="Merenyi Z."/>
            <person name="Sahu N."/>
            <person name="Viragh M."/>
            <person name="Koszo T."/>
            <person name="Mondo S."/>
            <person name="Kiss B."/>
            <person name="Balint B."/>
            <person name="Kues U."/>
            <person name="Barry K."/>
            <person name="Hegedus J.C."/>
            <person name="Henrissat B."/>
            <person name="Johnson J."/>
            <person name="Lipzen A."/>
            <person name="Ohm R."/>
            <person name="Nagy I."/>
            <person name="Pangilinan J."/>
            <person name="Yan J."/>
            <person name="Xiong Y."/>
            <person name="Grigoriev I.V."/>
            <person name="Hibbett D.S."/>
            <person name="Nagy L.G."/>
        </authorList>
    </citation>
    <scope>NUCLEOTIDE SEQUENCE [LARGE SCALE GENOMIC DNA]</scope>
    <source>
        <strain evidence="1 2">SZMC22713</strain>
    </source>
</reference>
<dbReference type="VEuPathDB" id="FungiDB:BD410DRAFT_691137"/>
<name>A0A4Y7QL31_9AGAM</name>
<dbReference type="AlphaFoldDB" id="A0A4Y7QL31"/>